<dbReference type="Pfam" id="PF13649">
    <property type="entry name" value="Methyltransf_25"/>
    <property type="match status" value="1"/>
</dbReference>
<dbReference type="PANTHER" id="PTHR43591">
    <property type="entry name" value="METHYLTRANSFERASE"/>
    <property type="match status" value="1"/>
</dbReference>
<dbReference type="InterPro" id="IPR029063">
    <property type="entry name" value="SAM-dependent_MTases_sf"/>
</dbReference>
<feature type="compositionally biased region" description="Basic residues" evidence="1">
    <location>
        <begin position="105"/>
        <end position="116"/>
    </location>
</feature>
<dbReference type="SUPFAM" id="SSF53335">
    <property type="entry name" value="S-adenosyl-L-methionine-dependent methyltransferases"/>
    <property type="match status" value="1"/>
</dbReference>
<keyword evidence="4" id="KW-1185">Reference proteome</keyword>
<feature type="compositionally biased region" description="Polar residues" evidence="1">
    <location>
        <begin position="775"/>
        <end position="803"/>
    </location>
</feature>
<dbReference type="Gene3D" id="3.40.50.150">
    <property type="entry name" value="Vaccinia Virus protein VP39"/>
    <property type="match status" value="1"/>
</dbReference>
<gene>
    <name evidence="3" type="ORF">PILCRDRAFT_822986</name>
</gene>
<dbReference type="STRING" id="765440.A0A0C3FJ69"/>
<feature type="region of interest" description="Disordered" evidence="1">
    <location>
        <begin position="756"/>
        <end position="817"/>
    </location>
</feature>
<dbReference type="CDD" id="cd02440">
    <property type="entry name" value="AdoMet_MTases"/>
    <property type="match status" value="1"/>
</dbReference>
<protein>
    <recommendedName>
        <fullName evidence="2">Methyltransferase domain-containing protein</fullName>
    </recommendedName>
</protein>
<feature type="compositionally biased region" description="Pro residues" evidence="1">
    <location>
        <begin position="355"/>
        <end position="365"/>
    </location>
</feature>
<dbReference type="PANTHER" id="PTHR43591:SF24">
    <property type="entry name" value="2-METHOXY-6-POLYPRENYL-1,4-BENZOQUINOL METHYLASE, MITOCHONDRIAL"/>
    <property type="match status" value="1"/>
</dbReference>
<dbReference type="Proteomes" id="UP000054166">
    <property type="component" value="Unassembled WGS sequence"/>
</dbReference>
<dbReference type="OrthoDB" id="2013972at2759"/>
<feature type="region of interest" description="Disordered" evidence="1">
    <location>
        <begin position="496"/>
        <end position="534"/>
    </location>
</feature>
<accession>A0A0C3FJ69</accession>
<reference evidence="4" key="2">
    <citation type="submission" date="2015-01" db="EMBL/GenBank/DDBJ databases">
        <title>Evolutionary Origins and Diversification of the Mycorrhizal Mutualists.</title>
        <authorList>
            <consortium name="DOE Joint Genome Institute"/>
            <consortium name="Mycorrhizal Genomics Consortium"/>
            <person name="Kohler A."/>
            <person name="Kuo A."/>
            <person name="Nagy L.G."/>
            <person name="Floudas D."/>
            <person name="Copeland A."/>
            <person name="Barry K.W."/>
            <person name="Cichocki N."/>
            <person name="Veneault-Fourrey C."/>
            <person name="LaButti K."/>
            <person name="Lindquist E.A."/>
            <person name="Lipzen A."/>
            <person name="Lundell T."/>
            <person name="Morin E."/>
            <person name="Murat C."/>
            <person name="Riley R."/>
            <person name="Ohm R."/>
            <person name="Sun H."/>
            <person name="Tunlid A."/>
            <person name="Henrissat B."/>
            <person name="Grigoriev I.V."/>
            <person name="Hibbett D.S."/>
            <person name="Martin F."/>
        </authorList>
    </citation>
    <scope>NUCLEOTIDE SEQUENCE [LARGE SCALE GENOMIC DNA]</scope>
    <source>
        <strain evidence="4">F 1598</strain>
    </source>
</reference>
<feature type="region of interest" description="Disordered" evidence="1">
    <location>
        <begin position="583"/>
        <end position="642"/>
    </location>
</feature>
<sequence>MAATTTIGPVSLQPSWYGLDLSRRSLGNQPLSLPIPSEPRSRRPSSSSSGQTRHSATMGFNLIKDKVPNLVRRPSPSGPRTPLPETTNRGSLDLVENVDDQGSPKRSHRFRSTTLRGIKKKRSLSTFFSNGDSPSVTATHDTAMVRPASTPPLEIKRVSVLSEADTAMQDEEKTDGFQRKTHFLTRHGMKHHPYPHDAPYMQAYDPVLLDNDRFTEVLLRRLNSNGSPTFHDYGLNPPLNVLDLGCGQGGWVVEAVSAWKSFGTKVTGFDLVDVSSHSGDIDEELLDNITWVQGNFLKYQLPFADNSFDLVRMANLSLAIPQCSWLPVLLEVRRVLAPGGRLELIDDQLLFPYDESPPLPHPTPQPSRSQESASSFDSASHEDIADTNAASTPVDEPTHLRHTLQERLPPEATAAEWATHAENSRGLETVFESMLLKKYGIHHRPQDIIDVVLSHVFGHKHANQIKSMHLALAPPGCVESDWGMSTMCPEVDLINGQSGDGSIDLEETRREGTSDDQSKPIRPQRPSHFGPHNISPKAADILGIRVPEPDNESNRHIHFPERSIARTGGCKLYSSMKWKGKWSEGTRRRRRASMESLQSDIPEAISPKAAERLGIAPANRGSWGSQRSAGSQSSGTLRADRSSSEWTCRDSIISDTNSVKAAECAGISSSTQSSGLILWPSTFIPVEPLELEMHACKHMHVLLGSKAALSDFIQDIKGPDGQAHISQDELNDLTWEYECFRRKRFKWPEMTPSSRLSIASSSSSTIPNPIAVPSRASSGRPSTGSGTDSAVSRQLKSGTQRPRSTPEYGVHARPSSELSYGREDLTFVRILRVYEAYKT</sequence>
<dbReference type="GO" id="GO:0008168">
    <property type="term" value="F:methyltransferase activity"/>
    <property type="evidence" value="ECO:0007669"/>
    <property type="project" value="TreeGrafter"/>
</dbReference>
<dbReference type="HOGENOM" id="CLU_007710_0_0_1"/>
<dbReference type="InterPro" id="IPR041698">
    <property type="entry name" value="Methyltransf_25"/>
</dbReference>
<dbReference type="InParanoid" id="A0A0C3FJ69"/>
<dbReference type="EMBL" id="KN833007">
    <property type="protein sequence ID" value="KIM79809.1"/>
    <property type="molecule type" value="Genomic_DNA"/>
</dbReference>
<evidence type="ECO:0000313" key="3">
    <source>
        <dbReference type="EMBL" id="KIM79809.1"/>
    </source>
</evidence>
<feature type="compositionally biased region" description="Low complexity" evidence="1">
    <location>
        <begin position="366"/>
        <end position="378"/>
    </location>
</feature>
<evidence type="ECO:0000256" key="1">
    <source>
        <dbReference type="SAM" id="MobiDB-lite"/>
    </source>
</evidence>
<evidence type="ECO:0000259" key="2">
    <source>
        <dbReference type="Pfam" id="PF13649"/>
    </source>
</evidence>
<proteinExistence type="predicted"/>
<reference evidence="3 4" key="1">
    <citation type="submission" date="2014-04" db="EMBL/GenBank/DDBJ databases">
        <authorList>
            <consortium name="DOE Joint Genome Institute"/>
            <person name="Kuo A."/>
            <person name="Tarkka M."/>
            <person name="Buscot F."/>
            <person name="Kohler A."/>
            <person name="Nagy L.G."/>
            <person name="Floudas D."/>
            <person name="Copeland A."/>
            <person name="Barry K.W."/>
            <person name="Cichocki N."/>
            <person name="Veneault-Fourrey C."/>
            <person name="LaButti K."/>
            <person name="Lindquist E.A."/>
            <person name="Lipzen A."/>
            <person name="Lundell T."/>
            <person name="Morin E."/>
            <person name="Murat C."/>
            <person name="Sun H."/>
            <person name="Tunlid A."/>
            <person name="Henrissat B."/>
            <person name="Grigoriev I.V."/>
            <person name="Hibbett D.S."/>
            <person name="Martin F."/>
            <person name="Nordberg H.P."/>
            <person name="Cantor M.N."/>
            <person name="Hua S.X."/>
        </authorList>
    </citation>
    <scope>NUCLEOTIDE SEQUENCE [LARGE SCALE GENOMIC DNA]</scope>
    <source>
        <strain evidence="3 4">F 1598</strain>
    </source>
</reference>
<feature type="compositionally biased region" description="Low complexity" evidence="1">
    <location>
        <begin position="620"/>
        <end position="635"/>
    </location>
</feature>
<organism evidence="3 4">
    <name type="scientific">Piloderma croceum (strain F 1598)</name>
    <dbReference type="NCBI Taxonomy" id="765440"/>
    <lineage>
        <taxon>Eukaryota</taxon>
        <taxon>Fungi</taxon>
        <taxon>Dikarya</taxon>
        <taxon>Basidiomycota</taxon>
        <taxon>Agaricomycotina</taxon>
        <taxon>Agaricomycetes</taxon>
        <taxon>Agaricomycetidae</taxon>
        <taxon>Atheliales</taxon>
        <taxon>Atheliaceae</taxon>
        <taxon>Piloderma</taxon>
    </lineage>
</organism>
<feature type="domain" description="Methyltransferase" evidence="2">
    <location>
        <begin position="241"/>
        <end position="340"/>
    </location>
</feature>
<feature type="region of interest" description="Disordered" evidence="1">
    <location>
        <begin position="27"/>
        <end position="116"/>
    </location>
</feature>
<dbReference type="AlphaFoldDB" id="A0A0C3FJ69"/>
<name>A0A0C3FJ69_PILCF</name>
<evidence type="ECO:0000313" key="4">
    <source>
        <dbReference type="Proteomes" id="UP000054166"/>
    </source>
</evidence>
<feature type="compositionally biased region" description="Basic and acidic residues" evidence="1">
    <location>
        <begin position="506"/>
        <end position="519"/>
    </location>
</feature>
<feature type="region of interest" description="Disordered" evidence="1">
    <location>
        <begin position="353"/>
        <end position="400"/>
    </location>
</feature>